<proteinExistence type="predicted"/>
<keyword evidence="3" id="KW-1185">Reference proteome</keyword>
<evidence type="ECO:0000313" key="2">
    <source>
        <dbReference type="EMBL" id="ANH51492.1"/>
    </source>
</evidence>
<evidence type="ECO:0000259" key="1">
    <source>
        <dbReference type="Pfam" id="PF01464"/>
    </source>
</evidence>
<reference evidence="3" key="1">
    <citation type="submission" date="2016-03" db="EMBL/GenBank/DDBJ databases">
        <authorList>
            <person name="Sharma R."/>
            <person name="Simister A.R."/>
            <person name="Berg J.A."/>
            <person name="Jensen G.L."/>
            <person name="Keele B.R."/>
            <person name="Ward M.E.H."/>
            <person name="Breakwell D.P."/>
            <person name="Hope S."/>
            <person name="Grose J.H."/>
        </authorList>
    </citation>
    <scope>NUCLEOTIDE SEQUENCE [LARGE SCALE GENOMIC DNA]</scope>
</reference>
<gene>
    <name evidence="2" type="ORF">SIMMY50_30</name>
</gene>
<dbReference type="Pfam" id="PF01464">
    <property type="entry name" value="SLT"/>
    <property type="match status" value="1"/>
</dbReference>
<sequence>MKTINAILHTLVLFALVFVAQSSLVHASTSTGKAAVQFNQAGWDKYKSTLTRASLASGVPVTELVIFTSIESDFEAKARNTAGSNAGGLTQFIPSTWRSMVRTHHKKYGLSKNVSRFNAYANAAMTAEYIKQNRSLLQQALKREITTTDVYMAHFLGPGTAIQVLKAKGNRSITSVVKATKGNARLFYNKGRPLTVAQFKANMARKVANHRQVYKPVAVKYAVRYEENQRLDALIAKVNDKPVRVGFSTAYVREM</sequence>
<dbReference type="SUPFAM" id="SSF53955">
    <property type="entry name" value="Lysozyme-like"/>
    <property type="match status" value="1"/>
</dbReference>
<dbReference type="Proteomes" id="UP000222975">
    <property type="component" value="Segment"/>
</dbReference>
<evidence type="ECO:0000313" key="3">
    <source>
        <dbReference type="Proteomes" id="UP000222975"/>
    </source>
</evidence>
<accession>A0A173GCV3</accession>
<protein>
    <submittedName>
        <fullName evidence="2">Putative lytic transglycosylase</fullName>
    </submittedName>
</protein>
<dbReference type="InterPro" id="IPR008258">
    <property type="entry name" value="Transglycosylase_SLT_dom_1"/>
</dbReference>
<organism evidence="2 3">
    <name type="scientific">Erwinia phage vB_EamM_Simmy50</name>
    <dbReference type="NCBI Taxonomy" id="1815988"/>
    <lineage>
        <taxon>Viruses</taxon>
        <taxon>Duplodnaviria</taxon>
        <taxon>Heunggongvirae</taxon>
        <taxon>Uroviricota</taxon>
        <taxon>Caudoviricetes</taxon>
        <taxon>Chimalliviridae</taxon>
        <taxon>Agricanvirus</taxon>
        <taxon>Agricanvirus simmy50</taxon>
    </lineage>
</organism>
<dbReference type="InterPro" id="IPR023346">
    <property type="entry name" value="Lysozyme-like_dom_sf"/>
</dbReference>
<feature type="domain" description="Transglycosylase SLT" evidence="1">
    <location>
        <begin position="52"/>
        <end position="173"/>
    </location>
</feature>
<name>A0A173GCV3_9CAUD</name>
<dbReference type="Gene3D" id="1.10.530.10">
    <property type="match status" value="1"/>
</dbReference>
<dbReference type="EMBL" id="KU886223">
    <property type="protein sequence ID" value="ANH51492.1"/>
    <property type="molecule type" value="Genomic_DNA"/>
</dbReference>